<dbReference type="PANTHER" id="PTHR24112">
    <property type="entry name" value="LEUCINE-RICH REPEAT, ISOFORM F-RELATED"/>
    <property type="match status" value="1"/>
</dbReference>
<gene>
    <name evidence="1" type="ORF">M9Y10_022634</name>
</gene>
<dbReference type="Proteomes" id="UP001470230">
    <property type="component" value="Unassembled WGS sequence"/>
</dbReference>
<organism evidence="1 2">
    <name type="scientific">Tritrichomonas musculus</name>
    <dbReference type="NCBI Taxonomy" id="1915356"/>
    <lineage>
        <taxon>Eukaryota</taxon>
        <taxon>Metamonada</taxon>
        <taxon>Parabasalia</taxon>
        <taxon>Tritrichomonadida</taxon>
        <taxon>Tritrichomonadidae</taxon>
        <taxon>Tritrichomonas</taxon>
    </lineage>
</organism>
<proteinExistence type="predicted"/>
<name>A0ABR2KTT9_9EUKA</name>
<comment type="caution">
    <text evidence="1">The sequence shown here is derived from an EMBL/GenBank/DDBJ whole genome shotgun (WGS) entry which is preliminary data.</text>
</comment>
<evidence type="ECO:0000313" key="1">
    <source>
        <dbReference type="EMBL" id="KAK8894201.1"/>
    </source>
</evidence>
<dbReference type="PANTHER" id="PTHR24112:SF64">
    <property type="entry name" value="CHROMOSOME UNDETERMINED SCAFFOLD_46, WHOLE GENOME SHOTGUN SEQUENCE"/>
    <property type="match status" value="1"/>
</dbReference>
<evidence type="ECO:0000313" key="2">
    <source>
        <dbReference type="Proteomes" id="UP001470230"/>
    </source>
</evidence>
<dbReference type="Gene3D" id="3.80.10.10">
    <property type="entry name" value="Ribonuclease Inhibitor"/>
    <property type="match status" value="1"/>
</dbReference>
<accession>A0ABR2KTT9</accession>
<sequence length="745" mass="84509">MQKNINLLNQIKESANIDSSEILGVQTVEKIKNQKAEERVMIVTLFNFFLFTKKPIVKRYTLSRQYRWDLLKEISLKNINNNKIINFVFQEESIQIQAPNLEDILKTVISTIFRILPNFELPKLAIPKSILDTIKKKKDAILDRFKFRVYATDKQLNENMYKEFASFANKVLSRPGISQTLDLNIFKTHFQYTDCVLDSICFTPKVQRIIVPLFPQHTYWPFLSKFVAHNRTVTSLEIQDPYNPALFKEFVEGISHNKFSHISRISLYNGSFDSTFVVQLAIILEAHPFSQIGLFKGLTQDGFQVLLPMLSTVKGFQSLTSISLTGSRYLNISSIVHSLKKIKSFCFNDCELDVSSVLSIFAQNPDSMAKEISLSNNICSTSITDELNFPPKITTLNLDGVKWSGNSIISVFKFISRRSTVVTSNVNFTNPNSTNSQMPTLTLNISKANMTPKQWNKFDAFLRSYELNFINQFYFDQNPVGSGFLSFMNSNPSLQTISLCGCFSNGDPMIDSFADTIAENVSVTKLLIRGIGVNILADSVSTVLAGVCRNKHIQNIDISGNATGNDLIRELQKTLMDNYTLTHVSMDNNNLSDVNALRNMLSELIKVKRSVHINVPKKDLAEMSPSQSSLKKDGKIDKNIVELTKLFSILDEQANVEDSLPVSANEMDTIRTGEFNYPLTESEEKETIHYVLDERINEEYVSDLQWESMLDTVPELNFEELGTELLQQYTLDALISEIYANGNEP</sequence>
<protein>
    <recommendedName>
        <fullName evidence="3">Leucine Rich Repeat family protein</fullName>
    </recommendedName>
</protein>
<dbReference type="EMBL" id="JAPFFF010000003">
    <property type="protein sequence ID" value="KAK8894201.1"/>
    <property type="molecule type" value="Genomic_DNA"/>
</dbReference>
<dbReference type="InterPro" id="IPR032675">
    <property type="entry name" value="LRR_dom_sf"/>
</dbReference>
<dbReference type="InterPro" id="IPR051279">
    <property type="entry name" value="PP1-Reg/Actin-Interact_Protein"/>
</dbReference>
<keyword evidence="2" id="KW-1185">Reference proteome</keyword>
<evidence type="ECO:0008006" key="3">
    <source>
        <dbReference type="Google" id="ProtNLM"/>
    </source>
</evidence>
<reference evidence="1 2" key="1">
    <citation type="submission" date="2024-04" db="EMBL/GenBank/DDBJ databases">
        <title>Tritrichomonas musculus Genome.</title>
        <authorList>
            <person name="Alves-Ferreira E."/>
            <person name="Grigg M."/>
            <person name="Lorenzi H."/>
            <person name="Galac M."/>
        </authorList>
    </citation>
    <scope>NUCLEOTIDE SEQUENCE [LARGE SCALE GENOMIC DNA]</scope>
    <source>
        <strain evidence="1 2">EAF2021</strain>
    </source>
</reference>
<dbReference type="SUPFAM" id="SSF52047">
    <property type="entry name" value="RNI-like"/>
    <property type="match status" value="1"/>
</dbReference>